<dbReference type="RefSeq" id="WP_121660165.1">
    <property type="nucleotide sequence ID" value="NZ_BMEK01000003.1"/>
</dbReference>
<dbReference type="InterPro" id="IPR029058">
    <property type="entry name" value="AB_hydrolase_fold"/>
</dbReference>
<evidence type="ECO:0000313" key="2">
    <source>
        <dbReference type="EMBL" id="RLQ81253.1"/>
    </source>
</evidence>
<dbReference type="Proteomes" id="UP000282460">
    <property type="component" value="Unassembled WGS sequence"/>
</dbReference>
<comment type="caution">
    <text evidence="2">The sequence shown here is derived from an EMBL/GenBank/DDBJ whole genome shotgun (WGS) entry which is preliminary data.</text>
</comment>
<dbReference type="Pfam" id="PF12697">
    <property type="entry name" value="Abhydrolase_6"/>
    <property type="match status" value="1"/>
</dbReference>
<protein>
    <submittedName>
        <fullName evidence="2">Alpha/beta hydrolase</fullName>
    </submittedName>
</protein>
<organism evidence="2 3">
    <name type="scientific">Mycetocola zhadangensis</name>
    <dbReference type="NCBI Taxonomy" id="1164595"/>
    <lineage>
        <taxon>Bacteria</taxon>
        <taxon>Bacillati</taxon>
        <taxon>Actinomycetota</taxon>
        <taxon>Actinomycetes</taxon>
        <taxon>Micrococcales</taxon>
        <taxon>Microbacteriaceae</taxon>
        <taxon>Mycetocola</taxon>
    </lineage>
</organism>
<keyword evidence="2" id="KW-0378">Hydrolase</keyword>
<feature type="domain" description="AB hydrolase-1" evidence="1">
    <location>
        <begin position="34"/>
        <end position="260"/>
    </location>
</feature>
<name>A0A3L7ISV9_9MICO</name>
<keyword evidence="3" id="KW-1185">Reference proteome</keyword>
<dbReference type="Gene3D" id="3.40.50.1820">
    <property type="entry name" value="alpha/beta hydrolase"/>
    <property type="match status" value="1"/>
</dbReference>
<dbReference type="PANTHER" id="PTHR43798">
    <property type="entry name" value="MONOACYLGLYCEROL LIPASE"/>
    <property type="match status" value="1"/>
</dbReference>
<reference evidence="2 3" key="1">
    <citation type="submission" date="2018-10" db="EMBL/GenBank/DDBJ databases">
        <authorList>
            <person name="Li J."/>
        </authorList>
    </citation>
    <scope>NUCLEOTIDE SEQUENCE [LARGE SCALE GENOMIC DNA]</scope>
    <source>
        <strain evidence="2 3">ZD1-4</strain>
    </source>
</reference>
<dbReference type="InterPro" id="IPR000073">
    <property type="entry name" value="AB_hydrolase_1"/>
</dbReference>
<dbReference type="SUPFAM" id="SSF53474">
    <property type="entry name" value="alpha/beta-Hydrolases"/>
    <property type="match status" value="1"/>
</dbReference>
<proteinExistence type="predicted"/>
<evidence type="ECO:0000313" key="3">
    <source>
        <dbReference type="Proteomes" id="UP000282460"/>
    </source>
</evidence>
<dbReference type="EMBL" id="RCWJ01000004">
    <property type="protein sequence ID" value="RLQ81253.1"/>
    <property type="molecule type" value="Genomic_DNA"/>
</dbReference>
<accession>A0A3L7ISV9</accession>
<sequence length="269" mass="29048">MNETDAPQELTEVSVDSGHGILTALARQGQGTPIVLVHGLMADASAWKSVVELIAPRRPALILNRRGRTPSTPISAEYSVEREVADLLLWLSTFDGPVDLIGHSFGGLIAVEAVRQGAEIRSLMLYEPVVRPFGADVLSLLYSAINAGDFGAAVEIINVDLSGYSRGHVELLRSSPAWPRLKELAAPAWAELDAITKYDFLPLTTWTVPTKLIAGEISRCRHPYGPNVDLYQKALGIQSVAILIGQDHIAHVTAPHELARTLEEGLAPT</sequence>
<evidence type="ECO:0000259" key="1">
    <source>
        <dbReference type="Pfam" id="PF12697"/>
    </source>
</evidence>
<dbReference type="GO" id="GO:0016787">
    <property type="term" value="F:hydrolase activity"/>
    <property type="evidence" value="ECO:0007669"/>
    <property type="project" value="UniProtKB-KW"/>
</dbReference>
<dbReference type="InterPro" id="IPR050266">
    <property type="entry name" value="AB_hydrolase_sf"/>
</dbReference>
<dbReference type="OrthoDB" id="63519at2"/>
<gene>
    <name evidence="2" type="ORF">D9V28_12810</name>
</gene>
<dbReference type="AlphaFoldDB" id="A0A3L7ISV9"/>